<evidence type="ECO:0000256" key="1">
    <source>
        <dbReference type="ARBA" id="ARBA00004123"/>
    </source>
</evidence>
<gene>
    <name evidence="8" type="ORF">Fcan01_03965</name>
</gene>
<keyword evidence="4" id="KW-0378">Hydrolase</keyword>
<comment type="subunit">
    <text evidence="2">Monomer.</text>
</comment>
<evidence type="ECO:0000313" key="9">
    <source>
        <dbReference type="Proteomes" id="UP000198287"/>
    </source>
</evidence>
<evidence type="ECO:0000256" key="2">
    <source>
        <dbReference type="ARBA" id="ARBA00011245"/>
    </source>
</evidence>
<dbReference type="InterPro" id="IPR015021">
    <property type="entry name" value="C11orf54_DUF1907"/>
</dbReference>
<proteinExistence type="predicted"/>
<dbReference type="AlphaFoldDB" id="A0A226EZ34"/>
<keyword evidence="3" id="KW-0479">Metal-binding</keyword>
<comment type="subcellular location">
    <subcellularLocation>
        <location evidence="1">Nucleus</location>
    </subcellularLocation>
</comment>
<evidence type="ECO:0000259" key="7">
    <source>
        <dbReference type="SMART" id="SM01168"/>
    </source>
</evidence>
<evidence type="ECO:0000256" key="6">
    <source>
        <dbReference type="ARBA" id="ARBA00023242"/>
    </source>
</evidence>
<keyword evidence="6" id="KW-0539">Nucleus</keyword>
<evidence type="ECO:0000313" key="8">
    <source>
        <dbReference type="EMBL" id="OXA62799.1"/>
    </source>
</evidence>
<dbReference type="EMBL" id="LNIX01000001">
    <property type="protein sequence ID" value="OXA62799.1"/>
    <property type="molecule type" value="Genomic_DNA"/>
</dbReference>
<dbReference type="PANTHER" id="PTHR13204:SF1">
    <property type="entry name" value="ESTER HYDROLASE C11ORF54"/>
    <property type="match status" value="1"/>
</dbReference>
<dbReference type="Pfam" id="PF08925">
    <property type="entry name" value="DUF1907"/>
    <property type="match status" value="1"/>
</dbReference>
<dbReference type="Proteomes" id="UP000198287">
    <property type="component" value="Unassembled WGS sequence"/>
</dbReference>
<reference evidence="8 9" key="1">
    <citation type="submission" date="2015-12" db="EMBL/GenBank/DDBJ databases">
        <title>The genome of Folsomia candida.</title>
        <authorList>
            <person name="Faddeeva A."/>
            <person name="Derks M.F."/>
            <person name="Anvar Y."/>
            <person name="Smit S."/>
            <person name="Van Straalen N."/>
            <person name="Roelofs D."/>
        </authorList>
    </citation>
    <scope>NUCLEOTIDE SEQUENCE [LARGE SCALE GENOMIC DNA]</scope>
    <source>
        <strain evidence="8 9">VU population</strain>
        <tissue evidence="8">Whole body</tissue>
    </source>
</reference>
<name>A0A226EZ34_FOLCA</name>
<comment type="caution">
    <text evidence="8">The sequence shown here is derived from an EMBL/GenBank/DDBJ whole genome shotgun (WGS) entry which is preliminary data.</text>
</comment>
<accession>A0A226EZ34</accession>
<dbReference type="SMART" id="SM01168">
    <property type="entry name" value="DUF1907"/>
    <property type="match status" value="1"/>
</dbReference>
<dbReference type="GO" id="GO:0016788">
    <property type="term" value="F:hydrolase activity, acting on ester bonds"/>
    <property type="evidence" value="ECO:0007669"/>
    <property type="project" value="TreeGrafter"/>
</dbReference>
<protein>
    <recommendedName>
        <fullName evidence="7">DUF1907 domain-containing protein</fullName>
    </recommendedName>
</protein>
<evidence type="ECO:0000256" key="5">
    <source>
        <dbReference type="ARBA" id="ARBA00022833"/>
    </source>
</evidence>
<dbReference type="GO" id="GO:0008270">
    <property type="term" value="F:zinc ion binding"/>
    <property type="evidence" value="ECO:0007669"/>
    <property type="project" value="TreeGrafter"/>
</dbReference>
<dbReference type="PANTHER" id="PTHR13204">
    <property type="entry name" value="PTD012 PROTEIN"/>
    <property type="match status" value="1"/>
</dbReference>
<organism evidence="8 9">
    <name type="scientific">Folsomia candida</name>
    <name type="common">Springtail</name>
    <dbReference type="NCBI Taxonomy" id="158441"/>
    <lineage>
        <taxon>Eukaryota</taxon>
        <taxon>Metazoa</taxon>
        <taxon>Ecdysozoa</taxon>
        <taxon>Arthropoda</taxon>
        <taxon>Hexapoda</taxon>
        <taxon>Collembola</taxon>
        <taxon>Entomobryomorpha</taxon>
        <taxon>Isotomoidea</taxon>
        <taxon>Isotomidae</taxon>
        <taxon>Proisotominae</taxon>
        <taxon>Folsomia</taxon>
    </lineage>
</organism>
<dbReference type="STRING" id="158441.A0A226EZ34"/>
<dbReference type="OrthoDB" id="5119241at2759"/>
<evidence type="ECO:0000256" key="4">
    <source>
        <dbReference type="ARBA" id="ARBA00022801"/>
    </source>
</evidence>
<dbReference type="SUPFAM" id="SSF117856">
    <property type="entry name" value="AF0104/ALDC/Ptd012-like"/>
    <property type="match status" value="1"/>
</dbReference>
<dbReference type="OMA" id="YHIMPDF"/>
<dbReference type="CDD" id="cd17298">
    <property type="entry name" value="DUF1907"/>
    <property type="match status" value="1"/>
</dbReference>
<feature type="domain" description="DUF1907" evidence="7">
    <location>
        <begin position="23"/>
        <end position="313"/>
    </location>
</feature>
<dbReference type="GO" id="GO:0005634">
    <property type="term" value="C:nucleus"/>
    <property type="evidence" value="ECO:0007669"/>
    <property type="project" value="UniProtKB-SubCell"/>
</dbReference>
<keyword evidence="9" id="KW-1185">Reference proteome</keyword>
<evidence type="ECO:0000256" key="3">
    <source>
        <dbReference type="ARBA" id="ARBA00022723"/>
    </source>
</evidence>
<sequence>MATKFPVEEFVLPSVDIEDICKALNENLKAYFQNVDVNVVDCPNLAEPPYNLATNGIGGYCVIADIGGVPYLIPLVQRDKVYDLRTLIPECVGADKFPEGWYISGAGAGPFKSQGSNCELIVNMYLSPDDKVVNRSKVALTSSQNETDLTVKTLSDTETDSSLLVNVLVSSGAGKVLDIKVSHKLDPATNFTTILRDCLNKKFTASTPVGLGGLFTVDRAPTKIHVMRDFSTKPLLTDNDVEEWLKFFRVEPPFMSQSILVSTDPGLDLRVEHSHGWTTHSGPAQAGHYHYDTAPQDVQYHGIYAVASKIVRIDRPKETHNIGRD</sequence>
<keyword evidence="5" id="KW-0862">Zinc</keyword>